<accession>A0A0G4NNA9</accession>
<protein>
    <submittedName>
        <fullName evidence="1">Uncharacterized protein</fullName>
    </submittedName>
</protein>
<evidence type="ECO:0000313" key="1">
    <source>
        <dbReference type="EMBL" id="CRK47919.1"/>
    </source>
</evidence>
<proteinExistence type="predicted"/>
<sequence length="17" mass="2084">HPPRPPPRPDLQERVRH</sequence>
<dbReference type="AlphaFoldDB" id="A0A0G4NNA9"/>
<dbReference type="Proteomes" id="UP000045706">
    <property type="component" value="Unassembled WGS sequence"/>
</dbReference>
<reference evidence="2" key="1">
    <citation type="submission" date="2015-05" db="EMBL/GenBank/DDBJ databases">
        <authorList>
            <person name="Fogelqvist Johan"/>
        </authorList>
    </citation>
    <scope>NUCLEOTIDE SEQUENCE [LARGE SCALE GENOMIC DNA]</scope>
</reference>
<dbReference type="EMBL" id="CVQI01037123">
    <property type="protein sequence ID" value="CRK47919.1"/>
    <property type="molecule type" value="Genomic_DNA"/>
</dbReference>
<feature type="non-terminal residue" evidence="1">
    <location>
        <position position="1"/>
    </location>
</feature>
<evidence type="ECO:0000313" key="2">
    <source>
        <dbReference type="Proteomes" id="UP000045706"/>
    </source>
</evidence>
<gene>
    <name evidence="1" type="ORF">BN1723_020457</name>
</gene>
<name>A0A0G4NNA9_VERLO</name>
<organism evidence="1 2">
    <name type="scientific">Verticillium longisporum</name>
    <name type="common">Verticillium dahliae var. longisporum</name>
    <dbReference type="NCBI Taxonomy" id="100787"/>
    <lineage>
        <taxon>Eukaryota</taxon>
        <taxon>Fungi</taxon>
        <taxon>Dikarya</taxon>
        <taxon>Ascomycota</taxon>
        <taxon>Pezizomycotina</taxon>
        <taxon>Sordariomycetes</taxon>
        <taxon>Hypocreomycetidae</taxon>
        <taxon>Glomerellales</taxon>
        <taxon>Plectosphaerellaceae</taxon>
        <taxon>Verticillium</taxon>
    </lineage>
</organism>